<comment type="similarity">
    <text evidence="11 12">Belongs to the TonB-dependent receptor family.</text>
</comment>
<evidence type="ECO:0000256" key="8">
    <source>
        <dbReference type="ARBA" id="ARBA00023077"/>
    </source>
</evidence>
<dbReference type="PANTHER" id="PTHR32552:SF81">
    <property type="entry name" value="TONB-DEPENDENT OUTER MEMBRANE RECEPTOR"/>
    <property type="match status" value="1"/>
</dbReference>
<dbReference type="InterPro" id="IPR012910">
    <property type="entry name" value="Plug_dom"/>
</dbReference>
<dbReference type="GO" id="GO:0006826">
    <property type="term" value="P:iron ion transport"/>
    <property type="evidence" value="ECO:0007669"/>
    <property type="project" value="UniProtKB-KW"/>
</dbReference>
<feature type="domain" description="TonB-dependent receptor plug" evidence="15">
    <location>
        <begin position="53"/>
        <end position="157"/>
    </location>
</feature>
<evidence type="ECO:0000256" key="6">
    <source>
        <dbReference type="ARBA" id="ARBA00023004"/>
    </source>
</evidence>
<dbReference type="SUPFAM" id="SSF56935">
    <property type="entry name" value="Porins"/>
    <property type="match status" value="1"/>
</dbReference>
<evidence type="ECO:0000256" key="7">
    <source>
        <dbReference type="ARBA" id="ARBA00023065"/>
    </source>
</evidence>
<evidence type="ECO:0000259" key="14">
    <source>
        <dbReference type="Pfam" id="PF00593"/>
    </source>
</evidence>
<keyword evidence="3 11" id="KW-1134">Transmembrane beta strand</keyword>
<accession>A0A829YA04</accession>
<dbReference type="Pfam" id="PF07715">
    <property type="entry name" value="Plug"/>
    <property type="match status" value="1"/>
</dbReference>
<evidence type="ECO:0000256" key="5">
    <source>
        <dbReference type="ARBA" id="ARBA00022692"/>
    </source>
</evidence>
<dbReference type="GO" id="GO:0009279">
    <property type="term" value="C:cell outer membrane"/>
    <property type="evidence" value="ECO:0007669"/>
    <property type="project" value="UniProtKB-SubCell"/>
</dbReference>
<keyword evidence="7" id="KW-0406">Ion transport</keyword>
<evidence type="ECO:0000256" key="3">
    <source>
        <dbReference type="ARBA" id="ARBA00022452"/>
    </source>
</evidence>
<keyword evidence="4" id="KW-0410">Iron transport</keyword>
<feature type="chain" id="PRO_5032468713" evidence="13">
    <location>
        <begin position="22"/>
        <end position="726"/>
    </location>
</feature>
<dbReference type="PANTHER" id="PTHR32552">
    <property type="entry name" value="FERRICHROME IRON RECEPTOR-RELATED"/>
    <property type="match status" value="1"/>
</dbReference>
<keyword evidence="13" id="KW-0732">Signal</keyword>
<dbReference type="RefSeq" id="WP_161811521.1">
    <property type="nucleotide sequence ID" value="NZ_BLJN01000002.1"/>
</dbReference>
<evidence type="ECO:0000256" key="1">
    <source>
        <dbReference type="ARBA" id="ARBA00004571"/>
    </source>
</evidence>
<gene>
    <name evidence="16" type="ORF">GCM10011487_17610</name>
</gene>
<evidence type="ECO:0000256" key="4">
    <source>
        <dbReference type="ARBA" id="ARBA00022496"/>
    </source>
</evidence>
<dbReference type="AlphaFoldDB" id="A0A829YA04"/>
<keyword evidence="5 11" id="KW-0812">Transmembrane</keyword>
<keyword evidence="9 11" id="KW-0472">Membrane</keyword>
<evidence type="ECO:0000259" key="15">
    <source>
        <dbReference type="Pfam" id="PF07715"/>
    </source>
</evidence>
<keyword evidence="10 11" id="KW-0998">Cell outer membrane</keyword>
<keyword evidence="6" id="KW-0408">Iron</keyword>
<keyword evidence="16" id="KW-0675">Receptor</keyword>
<feature type="domain" description="TonB-dependent receptor-like beta-barrel" evidence="14">
    <location>
        <begin position="174"/>
        <end position="692"/>
    </location>
</feature>
<dbReference type="InterPro" id="IPR036942">
    <property type="entry name" value="Beta-barrel_TonB_sf"/>
</dbReference>
<keyword evidence="2 11" id="KW-0813">Transport</keyword>
<name>A0A829YA04_9GAMM</name>
<dbReference type="EMBL" id="BLJN01000002">
    <property type="protein sequence ID" value="GFE79761.1"/>
    <property type="molecule type" value="Genomic_DNA"/>
</dbReference>
<evidence type="ECO:0000313" key="17">
    <source>
        <dbReference type="Proteomes" id="UP000445000"/>
    </source>
</evidence>
<proteinExistence type="inferred from homology"/>
<dbReference type="InterPro" id="IPR000531">
    <property type="entry name" value="Beta-barrel_TonB"/>
</dbReference>
<evidence type="ECO:0000256" key="2">
    <source>
        <dbReference type="ARBA" id="ARBA00022448"/>
    </source>
</evidence>
<evidence type="ECO:0000256" key="12">
    <source>
        <dbReference type="RuleBase" id="RU003357"/>
    </source>
</evidence>
<evidence type="ECO:0000256" key="10">
    <source>
        <dbReference type="ARBA" id="ARBA00023237"/>
    </source>
</evidence>
<feature type="signal peptide" evidence="13">
    <location>
        <begin position="1"/>
        <end position="21"/>
    </location>
</feature>
<evidence type="ECO:0000256" key="11">
    <source>
        <dbReference type="PROSITE-ProRule" id="PRU01360"/>
    </source>
</evidence>
<keyword evidence="17" id="KW-1185">Reference proteome</keyword>
<protein>
    <submittedName>
        <fullName evidence="16">TonB-dependent receptor</fullName>
    </submittedName>
</protein>
<sequence>MKMDALAWVGAVALLPAPTLAQTTNTATGATDDSSVIDQVVVTAQRRSERSVDVPISVTAIDADALSAANTEELADIAKLTPGLSFPRSGPFVQPTIRGVGTAILSSGSGSNVGIYTDGFYSTNPLNVDFQLLNIESIQVLKGPQGTLFGRNTTGGAILVTTAEPSHDTKAVAEASYGSYDAQGYQGYLTTGLSDNVAADIQALYRTGDGFARNIVTGSKDDGEYENWAVRAGLKIDASDTVSFLFRYSHQDTNDPTSSMSNAFVAPNGEPLNGGIGVPSSLVATEPNRIANTDAELFTLESDIFQLTSTFELDFATLTSYTQYRREDAVSQLDLDQSGAKILLLSIPVKDRTVTQEFLLASEPGSRLQWTTGLFYMRFDDLWNPILGQLGGSPVWAPTAGSRSVSETIAGFADVTYEVTPKFFVTAGARYGRDSVTDAWVLSSATGPLTRVDLPKLEDDRATPRVVLRYEPDDNSSIYTSYTQGYKAAIFDLGGNNPGAVDPEKLTSYEVGYKRSISGFSLDVAAYYYDYKDLQISIYTGGTAQIINAADARVTGVEGQLRWDLTPSLQVSLGASYVDGEYQDFTNSPSFIRCTDPVLCGFGYGLFVNVPNDSSGFKMQNSPDFSGSLGVRYALALGGGELALSGNLYHTSKFYFDTSQQFAQDGYELLSLRAEWTDPSNRYTFAVYGDNVTDEEYRTMAQANATGIGAGWGAPATAGISIRARF</sequence>
<evidence type="ECO:0000313" key="16">
    <source>
        <dbReference type="EMBL" id="GFE79761.1"/>
    </source>
</evidence>
<evidence type="ECO:0000256" key="13">
    <source>
        <dbReference type="SAM" id="SignalP"/>
    </source>
</evidence>
<dbReference type="Pfam" id="PF00593">
    <property type="entry name" value="TonB_dep_Rec_b-barrel"/>
    <property type="match status" value="1"/>
</dbReference>
<dbReference type="CDD" id="cd01347">
    <property type="entry name" value="ligand_gated_channel"/>
    <property type="match status" value="1"/>
</dbReference>
<evidence type="ECO:0000256" key="9">
    <source>
        <dbReference type="ARBA" id="ARBA00023136"/>
    </source>
</evidence>
<dbReference type="Gene3D" id="2.40.170.20">
    <property type="entry name" value="TonB-dependent receptor, beta-barrel domain"/>
    <property type="match status" value="1"/>
</dbReference>
<comment type="subcellular location">
    <subcellularLocation>
        <location evidence="1 11">Cell outer membrane</location>
        <topology evidence="1 11">Multi-pass membrane protein</topology>
    </subcellularLocation>
</comment>
<reference evidence="17" key="1">
    <citation type="submission" date="2020-01" db="EMBL/GenBank/DDBJ databases">
        <title>'Steroidobacter agaridevorans' sp. nov., agar-degrading bacteria isolated from rhizosphere soils.</title>
        <authorList>
            <person name="Ikenaga M."/>
            <person name="Kataoka M."/>
            <person name="Murouchi A."/>
            <person name="Katsuragi S."/>
            <person name="Sakai M."/>
        </authorList>
    </citation>
    <scope>NUCLEOTIDE SEQUENCE [LARGE SCALE GENOMIC DNA]</scope>
    <source>
        <strain evidence="17">YU21-B</strain>
    </source>
</reference>
<comment type="caution">
    <text evidence="16">The sequence shown here is derived from an EMBL/GenBank/DDBJ whole genome shotgun (WGS) entry which is preliminary data.</text>
</comment>
<organism evidence="16 17">
    <name type="scientific">Steroidobacter agaridevorans</name>
    <dbReference type="NCBI Taxonomy" id="2695856"/>
    <lineage>
        <taxon>Bacteria</taxon>
        <taxon>Pseudomonadati</taxon>
        <taxon>Pseudomonadota</taxon>
        <taxon>Gammaproteobacteria</taxon>
        <taxon>Steroidobacterales</taxon>
        <taxon>Steroidobacteraceae</taxon>
        <taxon>Steroidobacter</taxon>
    </lineage>
</organism>
<dbReference type="InterPro" id="IPR039426">
    <property type="entry name" value="TonB-dep_rcpt-like"/>
</dbReference>
<dbReference type="PROSITE" id="PS52016">
    <property type="entry name" value="TONB_DEPENDENT_REC_3"/>
    <property type="match status" value="1"/>
</dbReference>
<dbReference type="Proteomes" id="UP000445000">
    <property type="component" value="Unassembled WGS sequence"/>
</dbReference>
<keyword evidence="8 12" id="KW-0798">TonB box</keyword>